<gene>
    <name evidence="1" type="ORF">DPMN_056873</name>
</gene>
<keyword evidence="2" id="KW-1185">Reference proteome</keyword>
<dbReference type="AlphaFoldDB" id="A0A9D4CU90"/>
<evidence type="ECO:0000313" key="1">
    <source>
        <dbReference type="EMBL" id="KAH3730874.1"/>
    </source>
</evidence>
<dbReference type="EMBL" id="JAIWYP010000012">
    <property type="protein sequence ID" value="KAH3730874.1"/>
    <property type="molecule type" value="Genomic_DNA"/>
</dbReference>
<sequence>MDVQRPIFDHKCVESDTNMHVNPCHGLCISTRDSRATSVLLNQRQLPSRRLTVV</sequence>
<organism evidence="1 2">
    <name type="scientific">Dreissena polymorpha</name>
    <name type="common">Zebra mussel</name>
    <name type="synonym">Mytilus polymorpha</name>
    <dbReference type="NCBI Taxonomy" id="45954"/>
    <lineage>
        <taxon>Eukaryota</taxon>
        <taxon>Metazoa</taxon>
        <taxon>Spiralia</taxon>
        <taxon>Lophotrochozoa</taxon>
        <taxon>Mollusca</taxon>
        <taxon>Bivalvia</taxon>
        <taxon>Autobranchia</taxon>
        <taxon>Heteroconchia</taxon>
        <taxon>Euheterodonta</taxon>
        <taxon>Imparidentia</taxon>
        <taxon>Neoheterodontei</taxon>
        <taxon>Myida</taxon>
        <taxon>Dreissenoidea</taxon>
        <taxon>Dreissenidae</taxon>
        <taxon>Dreissena</taxon>
    </lineage>
</organism>
<evidence type="ECO:0000313" key="2">
    <source>
        <dbReference type="Proteomes" id="UP000828390"/>
    </source>
</evidence>
<reference evidence="1" key="1">
    <citation type="journal article" date="2019" name="bioRxiv">
        <title>The Genome of the Zebra Mussel, Dreissena polymorpha: A Resource for Invasive Species Research.</title>
        <authorList>
            <person name="McCartney M.A."/>
            <person name="Auch B."/>
            <person name="Kono T."/>
            <person name="Mallez S."/>
            <person name="Zhang Y."/>
            <person name="Obille A."/>
            <person name="Becker A."/>
            <person name="Abrahante J.E."/>
            <person name="Garbe J."/>
            <person name="Badalamenti J.P."/>
            <person name="Herman A."/>
            <person name="Mangelson H."/>
            <person name="Liachko I."/>
            <person name="Sullivan S."/>
            <person name="Sone E.D."/>
            <person name="Koren S."/>
            <person name="Silverstein K.A.T."/>
            <person name="Beckman K.B."/>
            <person name="Gohl D.M."/>
        </authorList>
    </citation>
    <scope>NUCLEOTIDE SEQUENCE</scope>
    <source>
        <strain evidence="1">Duluth1</strain>
        <tissue evidence="1">Whole animal</tissue>
    </source>
</reference>
<dbReference type="Proteomes" id="UP000828390">
    <property type="component" value="Unassembled WGS sequence"/>
</dbReference>
<reference evidence="1" key="2">
    <citation type="submission" date="2020-11" db="EMBL/GenBank/DDBJ databases">
        <authorList>
            <person name="McCartney M.A."/>
            <person name="Auch B."/>
            <person name="Kono T."/>
            <person name="Mallez S."/>
            <person name="Becker A."/>
            <person name="Gohl D.M."/>
            <person name="Silverstein K.A.T."/>
            <person name="Koren S."/>
            <person name="Bechman K.B."/>
            <person name="Herman A."/>
            <person name="Abrahante J.E."/>
            <person name="Garbe J."/>
        </authorList>
    </citation>
    <scope>NUCLEOTIDE SEQUENCE</scope>
    <source>
        <strain evidence="1">Duluth1</strain>
        <tissue evidence="1">Whole animal</tissue>
    </source>
</reference>
<comment type="caution">
    <text evidence="1">The sequence shown here is derived from an EMBL/GenBank/DDBJ whole genome shotgun (WGS) entry which is preliminary data.</text>
</comment>
<name>A0A9D4CU90_DREPO</name>
<proteinExistence type="predicted"/>
<protein>
    <submittedName>
        <fullName evidence="1">Uncharacterized protein</fullName>
    </submittedName>
</protein>
<accession>A0A9D4CU90</accession>